<comment type="subcellular location">
    <subcellularLocation>
        <location evidence="1">Mitochondrion inner membrane</location>
        <topology evidence="1">Single-pass membrane protein</topology>
    </subcellularLocation>
</comment>
<evidence type="ECO:0000256" key="2">
    <source>
        <dbReference type="ARBA" id="ARBA00007260"/>
    </source>
</evidence>
<dbReference type="OrthoDB" id="5818798at2759"/>
<keyword evidence="15" id="KW-1185">Reference proteome</keyword>
<dbReference type="Proteomes" id="UP000092461">
    <property type="component" value="Unassembled WGS sequence"/>
</dbReference>
<keyword evidence="6" id="KW-0812">Transmembrane</keyword>
<dbReference type="AlphaFoldDB" id="A0A1B0CQU0"/>
<sequence>MGDNQYDVDAKTREKLLERQKFRMNMRQEFLKQLTNPHRVEGGGHIFDQGLQRFQAARVTQYEHFKPNFKTTRKGFFLVLLPITLYGWMMKREREGREHLYRTGQVSYRDRKFKFI</sequence>
<dbReference type="EnsemblMetazoa" id="LLOJ007239-RA">
    <property type="protein sequence ID" value="LLOJ007239-PA"/>
    <property type="gene ID" value="LLOJ007239"/>
</dbReference>
<dbReference type="PANTHER" id="PTHR15469">
    <property type="entry name" value="NADH-UBIQUINONE OXIDOREDUCTASE B15 SUBUNIT"/>
    <property type="match status" value="1"/>
</dbReference>
<keyword evidence="4" id="KW-0813">Transport</keyword>
<comment type="similarity">
    <text evidence="2">Belongs to the complex I NDUFB4 subunit family.</text>
</comment>
<evidence type="ECO:0000256" key="9">
    <source>
        <dbReference type="ARBA" id="ARBA00022989"/>
    </source>
</evidence>
<evidence type="ECO:0000256" key="5">
    <source>
        <dbReference type="ARBA" id="ARBA00022660"/>
    </source>
</evidence>
<dbReference type="Pfam" id="PF07225">
    <property type="entry name" value="NDUF_B4"/>
    <property type="match status" value="1"/>
</dbReference>
<keyword evidence="5" id="KW-0679">Respiratory chain</keyword>
<dbReference type="VEuPathDB" id="VectorBase:LLOJ007239"/>
<dbReference type="EMBL" id="AJWK01024033">
    <property type="status" value="NOT_ANNOTATED_CDS"/>
    <property type="molecule type" value="Genomic_DNA"/>
</dbReference>
<evidence type="ECO:0000256" key="12">
    <source>
        <dbReference type="ARBA" id="ARBA00030212"/>
    </source>
</evidence>
<dbReference type="VEuPathDB" id="VectorBase:LLONM1_003253"/>
<dbReference type="RefSeq" id="XP_055694036.1">
    <property type="nucleotide sequence ID" value="XM_055838061.1"/>
</dbReference>
<evidence type="ECO:0000256" key="3">
    <source>
        <dbReference type="ARBA" id="ARBA00018681"/>
    </source>
</evidence>
<accession>A0A1B0CQU0</accession>
<evidence type="ECO:0000256" key="4">
    <source>
        <dbReference type="ARBA" id="ARBA00022448"/>
    </source>
</evidence>
<keyword evidence="7" id="KW-0999">Mitochondrion inner membrane</keyword>
<organism evidence="14 15">
    <name type="scientific">Lutzomyia longipalpis</name>
    <name type="common">Sand fly</name>
    <dbReference type="NCBI Taxonomy" id="7200"/>
    <lineage>
        <taxon>Eukaryota</taxon>
        <taxon>Metazoa</taxon>
        <taxon>Ecdysozoa</taxon>
        <taxon>Arthropoda</taxon>
        <taxon>Hexapoda</taxon>
        <taxon>Insecta</taxon>
        <taxon>Pterygota</taxon>
        <taxon>Neoptera</taxon>
        <taxon>Endopterygota</taxon>
        <taxon>Diptera</taxon>
        <taxon>Nematocera</taxon>
        <taxon>Psychodoidea</taxon>
        <taxon>Psychodidae</taxon>
        <taxon>Lutzomyia</taxon>
        <taxon>Lutzomyia</taxon>
    </lineage>
</organism>
<proteinExistence type="inferred from homology"/>
<evidence type="ECO:0000256" key="10">
    <source>
        <dbReference type="ARBA" id="ARBA00023128"/>
    </source>
</evidence>
<reference evidence="14" key="1">
    <citation type="submission" date="2020-05" db="UniProtKB">
        <authorList>
            <consortium name="EnsemblMetazoa"/>
        </authorList>
    </citation>
    <scope>IDENTIFICATION</scope>
    <source>
        <strain evidence="14">Jacobina</strain>
    </source>
</reference>
<dbReference type="KEGG" id="lll:129796267"/>
<keyword evidence="9" id="KW-1133">Transmembrane helix</keyword>
<keyword evidence="11" id="KW-0472">Membrane</keyword>
<dbReference type="PANTHER" id="PTHR15469:SF0">
    <property type="entry name" value="NADH DEHYDROGENASE [UBIQUINONE] 1 BETA SUBCOMPLEX SUBUNIT 4"/>
    <property type="match status" value="1"/>
</dbReference>
<dbReference type="InterPro" id="IPR009866">
    <property type="entry name" value="NADH_UbQ_OxRdtase_NDUFB4_su"/>
</dbReference>
<evidence type="ECO:0000256" key="11">
    <source>
        <dbReference type="ARBA" id="ARBA00023136"/>
    </source>
</evidence>
<name>A0A1B0CQU0_LUTLO</name>
<evidence type="ECO:0000313" key="15">
    <source>
        <dbReference type="Proteomes" id="UP000092461"/>
    </source>
</evidence>
<evidence type="ECO:0000313" key="14">
    <source>
        <dbReference type="EnsemblMetazoa" id="LLOJ007239-PA"/>
    </source>
</evidence>
<evidence type="ECO:0000256" key="1">
    <source>
        <dbReference type="ARBA" id="ARBA00004434"/>
    </source>
</evidence>
<keyword evidence="8" id="KW-0249">Electron transport</keyword>
<dbReference type="GeneID" id="129796267"/>
<evidence type="ECO:0000256" key="6">
    <source>
        <dbReference type="ARBA" id="ARBA00022692"/>
    </source>
</evidence>
<evidence type="ECO:0000256" key="13">
    <source>
        <dbReference type="ARBA" id="ARBA00030987"/>
    </source>
</evidence>
<dbReference type="CTD" id="36640"/>
<evidence type="ECO:0000256" key="8">
    <source>
        <dbReference type="ARBA" id="ARBA00022982"/>
    </source>
</evidence>
<dbReference type="GO" id="GO:0005743">
    <property type="term" value="C:mitochondrial inner membrane"/>
    <property type="evidence" value="ECO:0007669"/>
    <property type="project" value="UniProtKB-SubCell"/>
</dbReference>
<protein>
    <recommendedName>
        <fullName evidence="3">NADH dehydrogenase [ubiquinone] 1 beta subcomplex subunit 4</fullName>
    </recommendedName>
    <alternativeName>
        <fullName evidence="12">Complex I-B15</fullName>
    </alternativeName>
    <alternativeName>
        <fullName evidence="13">NADH-ubiquinone oxidoreductase B15 subunit</fullName>
    </alternativeName>
</protein>
<keyword evidence="10" id="KW-0496">Mitochondrion</keyword>
<evidence type="ECO:0000256" key="7">
    <source>
        <dbReference type="ARBA" id="ARBA00022792"/>
    </source>
</evidence>